<accession>A0A934WSE6</accession>
<protein>
    <submittedName>
        <fullName evidence="2">Uncharacterized protein</fullName>
    </submittedName>
</protein>
<dbReference type="RefSeq" id="WP_201427860.1">
    <property type="nucleotide sequence ID" value="NZ_JAEQMG010000110.1"/>
</dbReference>
<dbReference type="Proteomes" id="UP000633365">
    <property type="component" value="Unassembled WGS sequence"/>
</dbReference>
<evidence type="ECO:0000256" key="1">
    <source>
        <dbReference type="SAM" id="Phobius"/>
    </source>
</evidence>
<keyword evidence="1" id="KW-0812">Transmembrane</keyword>
<keyword evidence="3" id="KW-1185">Reference proteome</keyword>
<proteinExistence type="predicted"/>
<keyword evidence="1" id="KW-1133">Transmembrane helix</keyword>
<evidence type="ECO:0000313" key="3">
    <source>
        <dbReference type="Proteomes" id="UP000633365"/>
    </source>
</evidence>
<gene>
    <name evidence="2" type="ORF">JKK62_10500</name>
</gene>
<feature type="transmembrane region" description="Helical" evidence="1">
    <location>
        <begin position="46"/>
        <end position="64"/>
    </location>
</feature>
<organism evidence="2 3">
    <name type="scientific">Ruminococcus difficilis</name>
    <dbReference type="NCBI Taxonomy" id="2763069"/>
    <lineage>
        <taxon>Bacteria</taxon>
        <taxon>Bacillati</taxon>
        <taxon>Bacillota</taxon>
        <taxon>Clostridia</taxon>
        <taxon>Eubacteriales</taxon>
        <taxon>Oscillospiraceae</taxon>
        <taxon>Ruminococcus</taxon>
    </lineage>
</organism>
<reference evidence="2" key="1">
    <citation type="submission" date="2021-01" db="EMBL/GenBank/DDBJ databases">
        <title>Genome public.</title>
        <authorList>
            <person name="Liu C."/>
            <person name="Sun Q."/>
        </authorList>
    </citation>
    <scope>NUCLEOTIDE SEQUENCE</scope>
    <source>
        <strain evidence="2">M6</strain>
    </source>
</reference>
<comment type="caution">
    <text evidence="2">The sequence shown here is derived from an EMBL/GenBank/DDBJ whole genome shotgun (WGS) entry which is preliminary data.</text>
</comment>
<keyword evidence="1" id="KW-0472">Membrane</keyword>
<dbReference type="EMBL" id="JAEQMG010000110">
    <property type="protein sequence ID" value="MBK6089064.1"/>
    <property type="molecule type" value="Genomic_DNA"/>
</dbReference>
<evidence type="ECO:0000313" key="2">
    <source>
        <dbReference type="EMBL" id="MBK6089064.1"/>
    </source>
</evidence>
<feature type="transmembrane region" description="Helical" evidence="1">
    <location>
        <begin position="7"/>
        <end position="26"/>
    </location>
</feature>
<sequence>MYYLFRVIIILLAGLIIFPVLLLTGVLRVGKSTNPDKPNIQKISGWAIFTALITCFGAAAFVPYEEHFMTFSTIEDSFRYSAVPSDKLYLREYGDCAFAASCDGKIHTLNIRNGGYGICDAYSATHCYTRTSGKADEKISCIAVTNTQANKTFYLILITSRNPDNTENEITVNGEKPTYITTLQKSQNKPSLFFPVDHYYIEKDGCADKKLIIDMHGKQVIFQ</sequence>
<dbReference type="AlphaFoldDB" id="A0A934WSE6"/>
<name>A0A934WSE6_9FIRM</name>